<evidence type="ECO:0000313" key="4">
    <source>
        <dbReference type="Proteomes" id="UP000527143"/>
    </source>
</evidence>
<sequence length="506" mass="56989">MGVAPINKLLIVGGGTAGWIAAASFAQLLQWQECEIHLVESDDIGTVGVGEATIPPIMDLNRVLGLDEDEFVRRTQGTFKLGIEFIDWKAQGTRYFHPFGNYGADVGHVDFVHYWRRLRHELGETAGTLEEYSLSTLAAKAGKFMRPDANPRNVLSKIAYAFHFDAGLYARYLREYAEERGVIRHEGKIVDGVLDDRGFVEAVLLDDGRRLDAQFFIDCSGFRGVLIEQLLKTGYEDWSHWLRCDRAVAVPSGNVGPPSPFTRSTAREAGWQWRIPLQHRTGNGYVYCSDHVSDDQAIATLLGNLEGAPLADPRLLRFTTGKRRKFWNKNVVALGLASGFMEPLESTSIHLIQTAVTKLMTMFPDTGFAQPDIDHYNRVTATEYERIRDFLILHYVANRRHGSPFWDECRTMPIPDTLADKIELYRSRGRSFRLDDELFTATSWQAVFEGQGVEPEGYDPMADAVPFDKLHSTMDRMRETLLRGAGAMPTHADFIARHCAAQPVRT</sequence>
<dbReference type="InterPro" id="IPR050816">
    <property type="entry name" value="Flavin-dep_Halogenase_NPB"/>
</dbReference>
<feature type="binding site" evidence="2">
    <location>
        <position position="336"/>
    </location>
    <ligand>
        <name>FAD</name>
        <dbReference type="ChEBI" id="CHEBI:57692"/>
    </ligand>
</feature>
<dbReference type="Pfam" id="PF04820">
    <property type="entry name" value="Trp_halogenase"/>
    <property type="match status" value="1"/>
</dbReference>
<dbReference type="SUPFAM" id="SSF51905">
    <property type="entry name" value="FAD/NAD(P)-binding domain"/>
    <property type="match status" value="1"/>
</dbReference>
<dbReference type="GO" id="GO:0004497">
    <property type="term" value="F:monooxygenase activity"/>
    <property type="evidence" value="ECO:0007669"/>
    <property type="project" value="InterPro"/>
</dbReference>
<dbReference type="InterPro" id="IPR036188">
    <property type="entry name" value="FAD/NAD-bd_sf"/>
</dbReference>
<dbReference type="Gene3D" id="3.50.50.60">
    <property type="entry name" value="FAD/NAD(P)-binding domain"/>
    <property type="match status" value="1"/>
</dbReference>
<evidence type="ECO:0000313" key="3">
    <source>
        <dbReference type="EMBL" id="MBB5712550.1"/>
    </source>
</evidence>
<accession>A0A840YSA3</accession>
<dbReference type="EMBL" id="JACIJF010000019">
    <property type="protein sequence ID" value="MBB5712550.1"/>
    <property type="molecule type" value="Genomic_DNA"/>
</dbReference>
<dbReference type="InterPro" id="IPR033856">
    <property type="entry name" value="Trp_halogen"/>
</dbReference>
<feature type="binding site" evidence="2">
    <location>
        <position position="349"/>
    </location>
    <ligand>
        <name>FAD</name>
        <dbReference type="ChEBI" id="CHEBI:57692"/>
    </ligand>
</feature>
<proteinExistence type="predicted"/>
<organism evidence="3 4">
    <name type="scientific">Sphingomonas xinjiangensis</name>
    <dbReference type="NCBI Taxonomy" id="643568"/>
    <lineage>
        <taxon>Bacteria</taxon>
        <taxon>Pseudomonadati</taxon>
        <taxon>Pseudomonadota</taxon>
        <taxon>Alphaproteobacteria</taxon>
        <taxon>Sphingomonadales</taxon>
        <taxon>Sphingomonadaceae</taxon>
        <taxon>Sphingomonas</taxon>
    </lineage>
</organism>
<protein>
    <submittedName>
        <fullName evidence="3">Tryptophan halogenase</fullName>
        <ecNumber evidence="3">1.14.19.9</ecNumber>
    </submittedName>
</protein>
<keyword evidence="2" id="KW-0547">Nucleotide-binding</keyword>
<dbReference type="RefSeq" id="WP_246352531.1">
    <property type="nucleotide sequence ID" value="NZ_JACIJF010000019.1"/>
</dbReference>
<dbReference type="PIRSF" id="PIRSF011396">
    <property type="entry name" value="Trp_halogenase"/>
    <property type="match status" value="1"/>
</dbReference>
<comment type="caution">
    <text evidence="3">The sequence shown here is derived from an EMBL/GenBank/DDBJ whole genome shotgun (WGS) entry which is preliminary data.</text>
</comment>
<dbReference type="PANTHER" id="PTHR43747:SF4">
    <property type="entry name" value="FLAVIN-DEPENDENT TRYPTOPHAN HALOGENASE"/>
    <property type="match status" value="1"/>
</dbReference>
<feature type="binding site" evidence="2">
    <location>
        <begin position="14"/>
        <end position="17"/>
    </location>
    <ligand>
        <name>FAD</name>
        <dbReference type="ChEBI" id="CHEBI:57692"/>
    </ligand>
</feature>
<feature type="binding site" evidence="2">
    <location>
        <position position="80"/>
    </location>
    <ligand>
        <name>7-chloro-L-tryptophan</name>
        <dbReference type="ChEBI" id="CHEBI:58713"/>
    </ligand>
</feature>
<keyword evidence="3" id="KW-0560">Oxidoreductase</keyword>
<dbReference type="EC" id="1.14.19.9" evidence="3"/>
<evidence type="ECO:0000256" key="1">
    <source>
        <dbReference type="PIRSR" id="PIRSR011396-1"/>
    </source>
</evidence>
<dbReference type="Proteomes" id="UP000527143">
    <property type="component" value="Unassembled WGS sequence"/>
</dbReference>
<keyword evidence="4" id="KW-1185">Reference proteome</keyword>
<dbReference type="InterPro" id="IPR006905">
    <property type="entry name" value="Flavin_halogenase"/>
</dbReference>
<feature type="active site" evidence="1">
    <location>
        <position position="80"/>
    </location>
</feature>
<name>A0A840YSA3_9SPHN</name>
<gene>
    <name evidence="3" type="ORF">FHT02_003810</name>
</gene>
<keyword evidence="2" id="KW-0285">Flavoprotein</keyword>
<feature type="binding site" evidence="2">
    <location>
        <position position="345"/>
    </location>
    <ligand>
        <name>L-tryptophan</name>
        <dbReference type="ChEBI" id="CHEBI:57912"/>
    </ligand>
</feature>
<dbReference type="PANTHER" id="PTHR43747">
    <property type="entry name" value="FAD-BINDING PROTEIN"/>
    <property type="match status" value="1"/>
</dbReference>
<dbReference type="AlphaFoldDB" id="A0A840YSA3"/>
<reference evidence="3 4" key="1">
    <citation type="submission" date="2020-08" db="EMBL/GenBank/DDBJ databases">
        <title>Genomic Encyclopedia of Type Strains, Phase IV (KMG-IV): sequencing the most valuable type-strain genomes for metagenomic binning, comparative biology and taxonomic classification.</title>
        <authorList>
            <person name="Goeker M."/>
        </authorList>
    </citation>
    <scope>NUCLEOTIDE SEQUENCE [LARGE SCALE GENOMIC DNA]</scope>
    <source>
        <strain evidence="3 4">DSM 26736</strain>
    </source>
</reference>
<evidence type="ECO:0000256" key="2">
    <source>
        <dbReference type="PIRSR" id="PIRSR011396-2"/>
    </source>
</evidence>
<dbReference type="GO" id="GO:0000166">
    <property type="term" value="F:nucleotide binding"/>
    <property type="evidence" value="ECO:0007669"/>
    <property type="project" value="UniProtKB-KW"/>
</dbReference>
<keyword evidence="2" id="KW-0274">FAD</keyword>